<keyword evidence="20" id="KW-1185">Reference proteome</keyword>
<feature type="binding site" evidence="13">
    <location>
        <position position="335"/>
    </location>
    <ligand>
        <name>Zn(2+)</name>
        <dbReference type="ChEBI" id="CHEBI:29105"/>
        <label>2</label>
        <note>catalytic</note>
    </ligand>
</feature>
<proteinExistence type="inferred from homology"/>
<dbReference type="Gene3D" id="3.40.390.10">
    <property type="entry name" value="Collagenase (Catalytic Domain)"/>
    <property type="match status" value="1"/>
</dbReference>
<feature type="binding site" evidence="13">
    <location>
        <position position="308"/>
    </location>
    <ligand>
        <name>Zn(2+)</name>
        <dbReference type="ChEBI" id="CHEBI:29105"/>
        <label>1</label>
    </ligand>
</feature>
<dbReference type="PROSITE" id="PS51642">
    <property type="entry name" value="HEMOPEXIN_2"/>
    <property type="match status" value="2"/>
</dbReference>
<dbReference type="Pfam" id="PF00413">
    <property type="entry name" value="Peptidase_M10"/>
    <property type="match status" value="1"/>
</dbReference>
<dbReference type="FunFam" id="2.110.10.10:FF:000005">
    <property type="entry name" value="Stromelysin-3 preproprotein"/>
    <property type="match status" value="1"/>
</dbReference>
<feature type="repeat" description="Hemopexin" evidence="16">
    <location>
        <begin position="383"/>
        <end position="438"/>
    </location>
</feature>
<feature type="binding site" evidence="13">
    <location>
        <position position="341"/>
    </location>
    <ligand>
        <name>Zn(2+)</name>
        <dbReference type="ChEBI" id="CHEBI:29105"/>
        <label>2</label>
        <note>catalytic</note>
    </ligand>
</feature>
<evidence type="ECO:0000256" key="5">
    <source>
        <dbReference type="ARBA" id="ARBA00022737"/>
    </source>
</evidence>
<dbReference type="InterPro" id="IPR021158">
    <property type="entry name" value="Pept_M10A_Zn_BS"/>
</dbReference>
<comment type="caution">
    <text evidence="19">The sequence shown here is derived from an EMBL/GenBank/DDBJ whole genome shotgun (WGS) entry which is preliminary data.</text>
</comment>
<feature type="binding site" evidence="13">
    <location>
        <position position="295"/>
    </location>
    <ligand>
        <name>Zn(2+)</name>
        <dbReference type="ChEBI" id="CHEBI:29105"/>
        <label>1</label>
    </ligand>
</feature>
<dbReference type="GO" id="GO:0030574">
    <property type="term" value="P:collagen catabolic process"/>
    <property type="evidence" value="ECO:0007669"/>
    <property type="project" value="TreeGrafter"/>
</dbReference>
<dbReference type="OrthoDB" id="65569at2759"/>
<keyword evidence="2" id="KW-0645">Protease</keyword>
<dbReference type="SMART" id="SM00120">
    <property type="entry name" value="HX"/>
    <property type="match status" value="3"/>
</dbReference>
<dbReference type="PROSITE" id="PS00024">
    <property type="entry name" value="HEMOPEXIN"/>
    <property type="match status" value="1"/>
</dbReference>
<feature type="binding site" evidence="13">
    <location>
        <position position="483"/>
    </location>
    <ligand>
        <name>Ca(2+)</name>
        <dbReference type="ChEBI" id="CHEBI:29108"/>
        <label>5</label>
    </ligand>
</feature>
<dbReference type="Gene3D" id="2.110.10.10">
    <property type="entry name" value="Hemopexin-like domain"/>
    <property type="match status" value="1"/>
</dbReference>
<dbReference type="GO" id="GO:0004222">
    <property type="term" value="F:metalloendopeptidase activity"/>
    <property type="evidence" value="ECO:0007669"/>
    <property type="project" value="InterPro"/>
</dbReference>
<dbReference type="Proteomes" id="UP001148018">
    <property type="component" value="Unassembled WGS sequence"/>
</dbReference>
<keyword evidence="10" id="KW-0865">Zymogen</keyword>
<evidence type="ECO:0000256" key="12">
    <source>
        <dbReference type="PIRSR" id="PIRSR621190-1"/>
    </source>
</evidence>
<sequence>RTPVPSEDPRQWTPVPSEDPRQWTPVSGPPSPQRTHVSGPPSPQRTPVPSEDPCQWTPVPSEDPRQWTPVPSEDPCQWTPVPSEDPRQWTPVPSEDPCQRTPVPSERIGFRPMAAGAAPGQQELALVQLTAGEAPLRGAATRFAEGPPGSPPGLRFSQCSRFGPEPQNTAADRLPEETRIWGSDRFPSLRKRGRPGDHPAKAPGPPLNSSHVWSRPRCGVPDVPGPVRLDGRQKRFVVYGGRWEKTDLTYKVWSEVTPLTFTELRSGKADIVIDFTRYWHGDSLPFDGPGGILAHAFFPKTHRQGDIHFDYDESWTLGNDMGTDLLQVAAHEFGHVLGLQHSREPGATNEIDVNTSGFVWRIRDGYLERGYPALASRHWRGIPDPVDAAFEDHTGNIWFFQGENYWVFDAERRIRGPEPLRGLGLSAPRLQASLRWGQDSNFNTYLFGSGGYWKLSPSESRVDSVYPHSMQDWSGIPDHVDAAFKDIYGYAHFLRGRQYWKFDPGARNSLEGYPRDIGQDFFGCRRA</sequence>
<protein>
    <recommendedName>
        <fullName evidence="18">Peptidase metallopeptidase domain-containing protein</fullName>
    </recommendedName>
</protein>
<evidence type="ECO:0000256" key="4">
    <source>
        <dbReference type="ARBA" id="ARBA00022729"/>
    </source>
</evidence>
<dbReference type="PANTHER" id="PTHR10201">
    <property type="entry name" value="MATRIX METALLOPROTEINASE"/>
    <property type="match status" value="1"/>
</dbReference>
<evidence type="ECO:0000256" key="8">
    <source>
        <dbReference type="ARBA" id="ARBA00022837"/>
    </source>
</evidence>
<evidence type="ECO:0000256" key="10">
    <source>
        <dbReference type="ARBA" id="ARBA00023145"/>
    </source>
</evidence>
<dbReference type="CDD" id="cd00094">
    <property type="entry name" value="HX"/>
    <property type="match status" value="1"/>
</dbReference>
<feature type="region of interest" description="Disordered" evidence="17">
    <location>
        <begin position="182"/>
        <end position="215"/>
    </location>
</feature>
<dbReference type="CDD" id="cd04278">
    <property type="entry name" value="ZnMc_MMP"/>
    <property type="match status" value="1"/>
</dbReference>
<keyword evidence="11" id="KW-1015">Disulfide bond</keyword>
<evidence type="ECO:0000256" key="6">
    <source>
        <dbReference type="ARBA" id="ARBA00022801"/>
    </source>
</evidence>
<feature type="binding site" evidence="13">
    <location>
        <position position="288"/>
    </location>
    <ligand>
        <name>Ca(2+)</name>
        <dbReference type="ChEBI" id="CHEBI:29108"/>
        <label>3</label>
    </ligand>
</feature>
<dbReference type="InterPro" id="IPR021190">
    <property type="entry name" value="Pept_M10A"/>
</dbReference>
<evidence type="ECO:0000256" key="14">
    <source>
        <dbReference type="PIRSR" id="PIRSR621190-4"/>
    </source>
</evidence>
<evidence type="ECO:0000256" key="7">
    <source>
        <dbReference type="ARBA" id="ARBA00022833"/>
    </source>
</evidence>
<feature type="short sequence motif" description="Cysteine switch" evidence="15">
    <location>
        <begin position="216"/>
        <end position="223"/>
    </location>
</feature>
<dbReference type="SMART" id="SM00235">
    <property type="entry name" value="ZnMc"/>
    <property type="match status" value="1"/>
</dbReference>
<feature type="modified residue" description="Phosphotyrosine; by PKDCC" evidence="14">
    <location>
        <position position="466"/>
    </location>
</feature>
<keyword evidence="5" id="KW-0677">Repeat</keyword>
<dbReference type="SUPFAM" id="SSF50923">
    <property type="entry name" value="Hemopexin-like domain"/>
    <property type="match status" value="1"/>
</dbReference>
<evidence type="ECO:0000256" key="9">
    <source>
        <dbReference type="ARBA" id="ARBA00023049"/>
    </source>
</evidence>
<keyword evidence="9" id="KW-0482">Metalloprotease</keyword>
<evidence type="ECO:0000256" key="11">
    <source>
        <dbReference type="ARBA" id="ARBA00023157"/>
    </source>
</evidence>
<dbReference type="Pfam" id="PF00045">
    <property type="entry name" value="Hemopexin"/>
    <property type="match status" value="2"/>
</dbReference>
<keyword evidence="3 13" id="KW-0479">Metal-binding</keyword>
<evidence type="ECO:0000256" key="3">
    <source>
        <dbReference type="ARBA" id="ARBA00022723"/>
    </source>
</evidence>
<feature type="binding site" evidence="13">
    <location>
        <position position="306"/>
    </location>
    <ligand>
        <name>Ca(2+)</name>
        <dbReference type="ChEBI" id="CHEBI:29108"/>
        <label>2</label>
    </ligand>
</feature>
<dbReference type="InterPro" id="IPR036375">
    <property type="entry name" value="Hemopexin-like_dom_sf"/>
</dbReference>
<dbReference type="PRINTS" id="PR00138">
    <property type="entry name" value="MATRIXIN"/>
</dbReference>
<feature type="binding site" evidence="13">
    <location>
        <position position="287"/>
    </location>
    <ligand>
        <name>Ca(2+)</name>
        <dbReference type="ChEBI" id="CHEBI:29108"/>
        <label>3</label>
    </ligand>
</feature>
<dbReference type="AlphaFoldDB" id="A0A9Q0ECM3"/>
<feature type="binding site" description="in inhibited form" evidence="13">
    <location>
        <position position="218"/>
    </location>
    <ligand>
        <name>Zn(2+)</name>
        <dbReference type="ChEBI" id="CHEBI:29105"/>
        <label>2</label>
        <note>catalytic</note>
    </ligand>
</feature>
<dbReference type="GO" id="GO:0008270">
    <property type="term" value="F:zinc ion binding"/>
    <property type="evidence" value="ECO:0007669"/>
    <property type="project" value="InterPro"/>
</dbReference>
<dbReference type="GO" id="GO:0031012">
    <property type="term" value="C:extracellular matrix"/>
    <property type="evidence" value="ECO:0007669"/>
    <property type="project" value="InterPro"/>
</dbReference>
<dbReference type="PROSITE" id="PS00546">
    <property type="entry name" value="CYSTEINE_SWITCH"/>
    <property type="match status" value="1"/>
</dbReference>
<feature type="binding site" evidence="13">
    <location>
        <position position="270"/>
    </location>
    <ligand>
        <name>Ca(2+)</name>
        <dbReference type="ChEBI" id="CHEBI:29108"/>
        <label>2</label>
    </ligand>
</feature>
<feature type="region of interest" description="Disordered" evidence="17">
    <location>
        <begin position="1"/>
        <end position="106"/>
    </location>
</feature>
<feature type="active site" evidence="12">
    <location>
        <position position="332"/>
    </location>
</feature>
<evidence type="ECO:0000313" key="20">
    <source>
        <dbReference type="Proteomes" id="UP001148018"/>
    </source>
</evidence>
<evidence type="ECO:0000256" key="13">
    <source>
        <dbReference type="PIRSR" id="PIRSR621190-2"/>
    </source>
</evidence>
<dbReference type="GO" id="GO:0005615">
    <property type="term" value="C:extracellular space"/>
    <property type="evidence" value="ECO:0007669"/>
    <property type="project" value="TreeGrafter"/>
</dbReference>
<feature type="binding site" evidence="13">
    <location>
        <position position="280"/>
    </location>
    <ligand>
        <name>Zn(2+)</name>
        <dbReference type="ChEBI" id="CHEBI:29105"/>
        <label>1</label>
    </ligand>
</feature>
<dbReference type="GO" id="GO:0030198">
    <property type="term" value="P:extracellular matrix organization"/>
    <property type="evidence" value="ECO:0007669"/>
    <property type="project" value="TreeGrafter"/>
</dbReference>
<evidence type="ECO:0000256" key="17">
    <source>
        <dbReference type="SAM" id="MobiDB-lite"/>
    </source>
</evidence>
<evidence type="ECO:0000259" key="18">
    <source>
        <dbReference type="SMART" id="SM00235"/>
    </source>
</evidence>
<accession>A0A9Q0ECM3</accession>
<comment type="cofactor">
    <cofactor evidence="13">
        <name>Zn(2+)</name>
        <dbReference type="ChEBI" id="CHEBI:29105"/>
    </cofactor>
    <text evidence="13">Binds 2 Zn(2+) ions per subunit.</text>
</comment>
<dbReference type="InterPro" id="IPR001818">
    <property type="entry name" value="Pept_M10_metallopeptidase"/>
</dbReference>
<dbReference type="InterPro" id="IPR018487">
    <property type="entry name" value="Hemopexin-like_repeat"/>
</dbReference>
<dbReference type="InterPro" id="IPR024079">
    <property type="entry name" value="MetalloPept_cat_dom_sf"/>
</dbReference>
<evidence type="ECO:0000256" key="2">
    <source>
        <dbReference type="ARBA" id="ARBA00022670"/>
    </source>
</evidence>
<keyword evidence="8 13" id="KW-0106">Calcium</keyword>
<feature type="domain" description="Peptidase metallopeptidase" evidence="18">
    <location>
        <begin position="239"/>
        <end position="376"/>
    </location>
</feature>
<dbReference type="InterPro" id="IPR006026">
    <property type="entry name" value="Peptidase_Metallo"/>
</dbReference>
<feature type="repeat" description="Hemopexin" evidence="16">
    <location>
        <begin position="477"/>
        <end position="524"/>
    </location>
</feature>
<evidence type="ECO:0000256" key="16">
    <source>
        <dbReference type="PROSITE-ProRule" id="PRU01011"/>
    </source>
</evidence>
<feature type="binding site" evidence="13">
    <location>
        <position position="331"/>
    </location>
    <ligand>
        <name>Zn(2+)</name>
        <dbReference type="ChEBI" id="CHEBI:29105"/>
        <label>2</label>
        <note>catalytic</note>
    </ligand>
</feature>
<feature type="binding site" evidence="13">
    <location>
        <position position="282"/>
    </location>
    <ligand>
        <name>Zn(2+)</name>
        <dbReference type="ChEBI" id="CHEBI:29105"/>
        <label>1</label>
    </ligand>
</feature>
<feature type="binding site" evidence="13">
    <location>
        <position position="310"/>
    </location>
    <ligand>
        <name>Ca(2+)</name>
        <dbReference type="ChEBI" id="CHEBI:29108"/>
        <label>3</label>
    </ligand>
</feature>
<evidence type="ECO:0000256" key="15">
    <source>
        <dbReference type="PIRSR" id="PIRSR621190-5"/>
    </source>
</evidence>
<keyword evidence="6" id="KW-0378">Hydrolase</keyword>
<keyword evidence="4" id="KW-0732">Signal</keyword>
<comment type="cofactor">
    <cofactor evidence="13">
        <name>Ca(2+)</name>
        <dbReference type="ChEBI" id="CHEBI:29108"/>
    </cofactor>
    <text evidence="13">Can bind about 5 Ca(2+) ions per subunit.</text>
</comment>
<dbReference type="SUPFAM" id="SSF55486">
    <property type="entry name" value="Metalloproteases ('zincins'), catalytic domain"/>
    <property type="match status" value="1"/>
</dbReference>
<evidence type="ECO:0000256" key="1">
    <source>
        <dbReference type="ARBA" id="ARBA00010370"/>
    </source>
</evidence>
<dbReference type="GO" id="GO:0006508">
    <property type="term" value="P:proteolysis"/>
    <property type="evidence" value="ECO:0007669"/>
    <property type="project" value="UniProtKB-KW"/>
</dbReference>
<name>A0A9Q0ECM3_9TELE</name>
<organism evidence="19 20">
    <name type="scientific">Muraenolepis orangiensis</name>
    <name type="common">Patagonian moray cod</name>
    <dbReference type="NCBI Taxonomy" id="630683"/>
    <lineage>
        <taxon>Eukaryota</taxon>
        <taxon>Metazoa</taxon>
        <taxon>Chordata</taxon>
        <taxon>Craniata</taxon>
        <taxon>Vertebrata</taxon>
        <taxon>Euteleostomi</taxon>
        <taxon>Actinopterygii</taxon>
        <taxon>Neopterygii</taxon>
        <taxon>Teleostei</taxon>
        <taxon>Neoteleostei</taxon>
        <taxon>Acanthomorphata</taxon>
        <taxon>Zeiogadaria</taxon>
        <taxon>Gadariae</taxon>
        <taxon>Gadiformes</taxon>
        <taxon>Muraenolepidoidei</taxon>
        <taxon>Muraenolepididae</taxon>
        <taxon>Muraenolepis</taxon>
    </lineage>
</organism>
<dbReference type="InterPro" id="IPR033739">
    <property type="entry name" value="M10A_MMP"/>
</dbReference>
<reference evidence="19" key="1">
    <citation type="submission" date="2022-07" db="EMBL/GenBank/DDBJ databases">
        <title>Chromosome-level genome of Muraenolepis orangiensis.</title>
        <authorList>
            <person name="Kim J."/>
        </authorList>
    </citation>
    <scope>NUCLEOTIDE SEQUENCE</scope>
    <source>
        <strain evidence="19">KU_S4_2022</strain>
        <tissue evidence="19">Muscle</tissue>
    </source>
</reference>
<evidence type="ECO:0000313" key="19">
    <source>
        <dbReference type="EMBL" id="KAJ3604139.1"/>
    </source>
</evidence>
<gene>
    <name evidence="19" type="ORF">NHX12_028880</name>
</gene>
<dbReference type="PANTHER" id="PTHR10201:SF20">
    <property type="entry name" value="STROMELYSIN-3"/>
    <property type="match status" value="1"/>
</dbReference>
<feature type="non-terminal residue" evidence="19">
    <location>
        <position position="527"/>
    </location>
</feature>
<dbReference type="InterPro" id="IPR018486">
    <property type="entry name" value="Hemopexin_CS"/>
</dbReference>
<dbReference type="EMBL" id="JANIIK010000044">
    <property type="protein sequence ID" value="KAJ3604139.1"/>
    <property type="molecule type" value="Genomic_DNA"/>
</dbReference>
<keyword evidence="7 13" id="KW-0862">Zinc</keyword>
<comment type="similarity">
    <text evidence="1">Belongs to the peptidase M10A family.</text>
</comment>
<feature type="binding site" evidence="13">
    <location>
        <position position="313"/>
    </location>
    <ligand>
        <name>Ca(2+)</name>
        <dbReference type="ChEBI" id="CHEBI:29108"/>
        <label>3</label>
    </ligand>
</feature>
<feature type="binding site" evidence="13">
    <location>
        <position position="313"/>
    </location>
    <ligand>
        <name>Ca(2+)</name>
        <dbReference type="ChEBI" id="CHEBI:29108"/>
        <label>1</label>
    </ligand>
</feature>
<dbReference type="InterPro" id="IPR000585">
    <property type="entry name" value="Hemopexin-like_dom"/>
</dbReference>